<proteinExistence type="predicted"/>
<accession>A0ABR2FS23</accession>
<keyword evidence="2" id="KW-1185">Reference proteome</keyword>
<name>A0ABR2FS23_9ROSI</name>
<gene>
    <name evidence="1" type="ORF">V6N12_021576</name>
</gene>
<dbReference type="Proteomes" id="UP001472677">
    <property type="component" value="Unassembled WGS sequence"/>
</dbReference>
<dbReference type="EMBL" id="JBBPBM010000004">
    <property type="protein sequence ID" value="KAK8587061.1"/>
    <property type="molecule type" value="Genomic_DNA"/>
</dbReference>
<reference evidence="1 2" key="1">
    <citation type="journal article" date="2024" name="G3 (Bethesda)">
        <title>Genome assembly of Hibiscus sabdariffa L. provides insights into metabolisms of medicinal natural products.</title>
        <authorList>
            <person name="Kim T."/>
        </authorList>
    </citation>
    <scope>NUCLEOTIDE SEQUENCE [LARGE SCALE GENOMIC DNA]</scope>
    <source>
        <strain evidence="1">TK-2024</strain>
        <tissue evidence="1">Old leaves</tissue>
    </source>
</reference>
<protein>
    <submittedName>
        <fullName evidence="1">Uncharacterized protein</fullName>
    </submittedName>
</protein>
<evidence type="ECO:0000313" key="2">
    <source>
        <dbReference type="Proteomes" id="UP001472677"/>
    </source>
</evidence>
<organism evidence="1 2">
    <name type="scientific">Hibiscus sabdariffa</name>
    <name type="common">roselle</name>
    <dbReference type="NCBI Taxonomy" id="183260"/>
    <lineage>
        <taxon>Eukaryota</taxon>
        <taxon>Viridiplantae</taxon>
        <taxon>Streptophyta</taxon>
        <taxon>Embryophyta</taxon>
        <taxon>Tracheophyta</taxon>
        <taxon>Spermatophyta</taxon>
        <taxon>Magnoliopsida</taxon>
        <taxon>eudicotyledons</taxon>
        <taxon>Gunneridae</taxon>
        <taxon>Pentapetalae</taxon>
        <taxon>rosids</taxon>
        <taxon>malvids</taxon>
        <taxon>Malvales</taxon>
        <taxon>Malvaceae</taxon>
        <taxon>Malvoideae</taxon>
        <taxon>Hibiscus</taxon>
    </lineage>
</organism>
<comment type="caution">
    <text evidence="1">The sequence shown here is derived from an EMBL/GenBank/DDBJ whole genome shotgun (WGS) entry which is preliminary data.</text>
</comment>
<evidence type="ECO:0000313" key="1">
    <source>
        <dbReference type="EMBL" id="KAK8587061.1"/>
    </source>
</evidence>
<sequence length="129" mass="14432">MRVFDLRRRLCPPQGLANGQGKKNSLTTRWWFRGRFFFLVATGFDSVFARCARSSTMVGVDFYLHWPLLLRLHGFFPTLHPFSTGSVSFNRSPVDLGLTAKGFALSVISTGWPPGVSMSKQCSTLAIDK</sequence>